<keyword evidence="3" id="KW-1185">Reference proteome</keyword>
<evidence type="ECO:0000313" key="2">
    <source>
        <dbReference type="EMBL" id="CAK0793573.1"/>
    </source>
</evidence>
<reference evidence="2" key="1">
    <citation type="submission" date="2023-10" db="EMBL/GenBank/DDBJ databases">
        <authorList>
            <person name="Chen Y."/>
            <person name="Shah S."/>
            <person name="Dougan E. K."/>
            <person name="Thang M."/>
            <person name="Chan C."/>
        </authorList>
    </citation>
    <scope>NUCLEOTIDE SEQUENCE [LARGE SCALE GENOMIC DNA]</scope>
</reference>
<feature type="compositionally biased region" description="Basic residues" evidence="1">
    <location>
        <begin position="1"/>
        <end position="17"/>
    </location>
</feature>
<evidence type="ECO:0000256" key="1">
    <source>
        <dbReference type="SAM" id="MobiDB-lite"/>
    </source>
</evidence>
<proteinExistence type="predicted"/>
<gene>
    <name evidence="2" type="ORF">PCOR1329_LOCUS3833</name>
</gene>
<name>A0ABN9PSY3_9DINO</name>
<dbReference type="Proteomes" id="UP001189429">
    <property type="component" value="Unassembled WGS sequence"/>
</dbReference>
<sequence length="117" mass="12568">MRARMMMRRRGNGKRSSHVWCTGSDDSVARSTLVRASLFQSEQQHKFPARRVAAAPSMRCSLVLRAAEGPDHPPAAVLGKPPRGRDRCTRLAQPGGPKIGLAKTGVGGQLGSSVFAF</sequence>
<feature type="region of interest" description="Disordered" evidence="1">
    <location>
        <begin position="1"/>
        <end position="22"/>
    </location>
</feature>
<organism evidence="2 3">
    <name type="scientific">Prorocentrum cordatum</name>
    <dbReference type="NCBI Taxonomy" id="2364126"/>
    <lineage>
        <taxon>Eukaryota</taxon>
        <taxon>Sar</taxon>
        <taxon>Alveolata</taxon>
        <taxon>Dinophyceae</taxon>
        <taxon>Prorocentrales</taxon>
        <taxon>Prorocentraceae</taxon>
        <taxon>Prorocentrum</taxon>
    </lineage>
</organism>
<evidence type="ECO:0000313" key="3">
    <source>
        <dbReference type="Proteomes" id="UP001189429"/>
    </source>
</evidence>
<comment type="caution">
    <text evidence="2">The sequence shown here is derived from an EMBL/GenBank/DDBJ whole genome shotgun (WGS) entry which is preliminary data.</text>
</comment>
<dbReference type="EMBL" id="CAUYUJ010000996">
    <property type="protein sequence ID" value="CAK0793573.1"/>
    <property type="molecule type" value="Genomic_DNA"/>
</dbReference>
<protein>
    <submittedName>
        <fullName evidence="2">Uncharacterized protein</fullName>
    </submittedName>
</protein>
<accession>A0ABN9PSY3</accession>